<keyword evidence="3" id="KW-1185">Reference proteome</keyword>
<sequence>MLRYDVAIQKPTFPGKFSIARNTKRGMSAALIVFEKRLPSDLSLSWSFNLFILPRLAIYPVVNLYFLVVSFRYSQILEPKAIDLVSIHANASPIPRFHYNCESVYGSRSRKLKRSVGDYCKIFGDNPDIQIKQ</sequence>
<evidence type="ECO:0000313" key="3">
    <source>
        <dbReference type="Proteomes" id="UP000078200"/>
    </source>
</evidence>
<keyword evidence="1" id="KW-1133">Transmembrane helix</keyword>
<protein>
    <submittedName>
        <fullName evidence="2">Uncharacterized protein</fullName>
    </submittedName>
</protein>
<accession>A0A1A9VED4</accession>
<feature type="transmembrane region" description="Helical" evidence="1">
    <location>
        <begin position="46"/>
        <end position="68"/>
    </location>
</feature>
<dbReference type="EnsemblMetazoa" id="GAUT034628-RA">
    <property type="protein sequence ID" value="GAUT034628-PA"/>
    <property type="gene ID" value="GAUT034628"/>
</dbReference>
<dbReference type="VEuPathDB" id="VectorBase:GAUT034628"/>
<dbReference type="Proteomes" id="UP000078200">
    <property type="component" value="Unassembled WGS sequence"/>
</dbReference>
<evidence type="ECO:0000256" key="1">
    <source>
        <dbReference type="SAM" id="Phobius"/>
    </source>
</evidence>
<keyword evidence="1" id="KW-0472">Membrane</keyword>
<proteinExistence type="predicted"/>
<reference evidence="2" key="1">
    <citation type="submission" date="2020-05" db="UniProtKB">
        <authorList>
            <consortium name="EnsemblMetazoa"/>
        </authorList>
    </citation>
    <scope>IDENTIFICATION</scope>
    <source>
        <strain evidence="2">TTRI</strain>
    </source>
</reference>
<name>A0A1A9VED4_GLOAU</name>
<organism evidence="2 3">
    <name type="scientific">Glossina austeni</name>
    <name type="common">Savannah tsetse fly</name>
    <dbReference type="NCBI Taxonomy" id="7395"/>
    <lineage>
        <taxon>Eukaryota</taxon>
        <taxon>Metazoa</taxon>
        <taxon>Ecdysozoa</taxon>
        <taxon>Arthropoda</taxon>
        <taxon>Hexapoda</taxon>
        <taxon>Insecta</taxon>
        <taxon>Pterygota</taxon>
        <taxon>Neoptera</taxon>
        <taxon>Endopterygota</taxon>
        <taxon>Diptera</taxon>
        <taxon>Brachycera</taxon>
        <taxon>Muscomorpha</taxon>
        <taxon>Hippoboscoidea</taxon>
        <taxon>Glossinidae</taxon>
        <taxon>Glossina</taxon>
    </lineage>
</organism>
<dbReference type="AlphaFoldDB" id="A0A1A9VED4"/>
<keyword evidence="1" id="KW-0812">Transmembrane</keyword>
<evidence type="ECO:0000313" key="2">
    <source>
        <dbReference type="EnsemblMetazoa" id="GAUT034628-PA"/>
    </source>
</evidence>